<feature type="compositionally biased region" description="Acidic residues" evidence="1">
    <location>
        <begin position="252"/>
        <end position="266"/>
    </location>
</feature>
<dbReference type="SUPFAM" id="SSF49313">
    <property type="entry name" value="Cadherin-like"/>
    <property type="match status" value="1"/>
</dbReference>
<dbReference type="OrthoDB" id="5990676at2759"/>
<evidence type="ECO:0000256" key="1">
    <source>
        <dbReference type="SAM" id="MobiDB-lite"/>
    </source>
</evidence>
<dbReference type="Proteomes" id="UP000792457">
    <property type="component" value="Unassembled WGS sequence"/>
</dbReference>
<feature type="compositionally biased region" description="Acidic residues" evidence="1">
    <location>
        <begin position="326"/>
        <end position="337"/>
    </location>
</feature>
<feature type="region of interest" description="Disordered" evidence="1">
    <location>
        <begin position="308"/>
        <end position="345"/>
    </location>
</feature>
<accession>A0A8K0K6V0</accession>
<feature type="compositionally biased region" description="Low complexity" evidence="1">
    <location>
        <begin position="445"/>
        <end position="463"/>
    </location>
</feature>
<dbReference type="Gene3D" id="3.30.70.1040">
    <property type="entry name" value="Dystroglycan, domain 2"/>
    <property type="match status" value="1"/>
</dbReference>
<reference evidence="2" key="2">
    <citation type="submission" date="2017-10" db="EMBL/GenBank/DDBJ databases">
        <title>Ladona fulva Genome sequencing and assembly.</title>
        <authorList>
            <person name="Murali S."/>
            <person name="Richards S."/>
            <person name="Bandaranaike D."/>
            <person name="Bellair M."/>
            <person name="Blankenburg K."/>
            <person name="Chao H."/>
            <person name="Dinh H."/>
            <person name="Doddapaneni H."/>
            <person name="Dugan-Rocha S."/>
            <person name="Elkadiri S."/>
            <person name="Gnanaolivu R."/>
            <person name="Hernandez B."/>
            <person name="Skinner E."/>
            <person name="Javaid M."/>
            <person name="Lee S."/>
            <person name="Li M."/>
            <person name="Ming W."/>
            <person name="Munidasa M."/>
            <person name="Muniz J."/>
            <person name="Nguyen L."/>
            <person name="Hughes D."/>
            <person name="Osuji N."/>
            <person name="Pu L.-L."/>
            <person name="Puazo M."/>
            <person name="Qu C."/>
            <person name="Quiroz J."/>
            <person name="Raj R."/>
            <person name="Weissenberger G."/>
            <person name="Xin Y."/>
            <person name="Zou X."/>
            <person name="Han Y."/>
            <person name="Worley K."/>
            <person name="Muzny D."/>
            <person name="Gibbs R."/>
        </authorList>
    </citation>
    <scope>NUCLEOTIDE SEQUENCE</scope>
    <source>
        <strain evidence="2">Sampled in the wild</strain>
    </source>
</reference>
<gene>
    <name evidence="2" type="ORF">J437_LFUL004915</name>
</gene>
<dbReference type="InterPro" id="IPR015919">
    <property type="entry name" value="Cadherin-like_sf"/>
</dbReference>
<reference evidence="2" key="1">
    <citation type="submission" date="2013-04" db="EMBL/GenBank/DDBJ databases">
        <authorList>
            <person name="Qu J."/>
            <person name="Murali S.C."/>
            <person name="Bandaranaike D."/>
            <person name="Bellair M."/>
            <person name="Blankenburg K."/>
            <person name="Chao H."/>
            <person name="Dinh H."/>
            <person name="Doddapaneni H."/>
            <person name="Downs B."/>
            <person name="Dugan-Rocha S."/>
            <person name="Elkadiri S."/>
            <person name="Gnanaolivu R.D."/>
            <person name="Hernandez B."/>
            <person name="Javaid M."/>
            <person name="Jayaseelan J.C."/>
            <person name="Lee S."/>
            <person name="Li M."/>
            <person name="Ming W."/>
            <person name="Munidasa M."/>
            <person name="Muniz J."/>
            <person name="Nguyen L."/>
            <person name="Ongeri F."/>
            <person name="Osuji N."/>
            <person name="Pu L.-L."/>
            <person name="Puazo M."/>
            <person name="Qu C."/>
            <person name="Quiroz J."/>
            <person name="Raj R."/>
            <person name="Weissenberger G."/>
            <person name="Xin Y."/>
            <person name="Zou X."/>
            <person name="Han Y."/>
            <person name="Richards S."/>
            <person name="Worley K."/>
            <person name="Muzny D."/>
            <person name="Gibbs R."/>
        </authorList>
    </citation>
    <scope>NUCLEOTIDE SEQUENCE</scope>
    <source>
        <strain evidence="2">Sampled in the wild</strain>
    </source>
</reference>
<dbReference type="GO" id="GO:0016011">
    <property type="term" value="C:dystroglycan complex"/>
    <property type="evidence" value="ECO:0007669"/>
    <property type="project" value="TreeGrafter"/>
</dbReference>
<comment type="caution">
    <text evidence="2">The sequence shown here is derived from an EMBL/GenBank/DDBJ whole genome shotgun (WGS) entry which is preliminary data.</text>
</comment>
<dbReference type="GO" id="GO:0043236">
    <property type="term" value="F:laminin binding"/>
    <property type="evidence" value="ECO:0007669"/>
    <property type="project" value="TreeGrafter"/>
</dbReference>
<organism evidence="2 3">
    <name type="scientific">Ladona fulva</name>
    <name type="common">Scarce chaser dragonfly</name>
    <name type="synonym">Libellula fulva</name>
    <dbReference type="NCBI Taxonomy" id="123851"/>
    <lineage>
        <taxon>Eukaryota</taxon>
        <taxon>Metazoa</taxon>
        <taxon>Ecdysozoa</taxon>
        <taxon>Arthropoda</taxon>
        <taxon>Hexapoda</taxon>
        <taxon>Insecta</taxon>
        <taxon>Pterygota</taxon>
        <taxon>Palaeoptera</taxon>
        <taxon>Odonata</taxon>
        <taxon>Epiprocta</taxon>
        <taxon>Anisoptera</taxon>
        <taxon>Libelluloidea</taxon>
        <taxon>Libellulidae</taxon>
        <taxon>Ladona</taxon>
    </lineage>
</organism>
<evidence type="ECO:0008006" key="4">
    <source>
        <dbReference type="Google" id="ProtNLM"/>
    </source>
</evidence>
<keyword evidence="3" id="KW-1185">Reference proteome</keyword>
<dbReference type="PANTHER" id="PTHR21559">
    <property type="entry name" value="DYSTROGLYCAN-RELATED"/>
    <property type="match status" value="1"/>
</dbReference>
<protein>
    <recommendedName>
        <fullName evidence="4">Dystroglycan-type cadherin-like domain-containing protein</fullName>
    </recommendedName>
</protein>
<dbReference type="GO" id="GO:0021675">
    <property type="term" value="P:nerve development"/>
    <property type="evidence" value="ECO:0007669"/>
    <property type="project" value="TreeGrafter"/>
</dbReference>
<dbReference type="GO" id="GO:0007411">
    <property type="term" value="P:axon guidance"/>
    <property type="evidence" value="ECO:0007669"/>
    <property type="project" value="TreeGrafter"/>
</dbReference>
<dbReference type="EMBL" id="KZ308433">
    <property type="protein sequence ID" value="KAG8229509.1"/>
    <property type="molecule type" value="Genomic_DNA"/>
</dbReference>
<dbReference type="GO" id="GO:0005509">
    <property type="term" value="F:calcium ion binding"/>
    <property type="evidence" value="ECO:0007669"/>
    <property type="project" value="InterPro"/>
</dbReference>
<dbReference type="GO" id="GO:0042383">
    <property type="term" value="C:sarcolemma"/>
    <property type="evidence" value="ECO:0007669"/>
    <property type="project" value="TreeGrafter"/>
</dbReference>
<dbReference type="Gene3D" id="2.60.40.10">
    <property type="entry name" value="Immunoglobulins"/>
    <property type="match status" value="1"/>
</dbReference>
<dbReference type="InterPro" id="IPR013783">
    <property type="entry name" value="Ig-like_fold"/>
</dbReference>
<dbReference type="AlphaFoldDB" id="A0A8K0K6V0"/>
<evidence type="ECO:0000313" key="3">
    <source>
        <dbReference type="Proteomes" id="UP000792457"/>
    </source>
</evidence>
<dbReference type="GO" id="GO:0002009">
    <property type="term" value="P:morphogenesis of an epithelium"/>
    <property type="evidence" value="ECO:0007669"/>
    <property type="project" value="TreeGrafter"/>
</dbReference>
<proteinExistence type="predicted"/>
<name>A0A8K0K6V0_LADFU</name>
<dbReference type="PANTHER" id="PTHR21559:SF21">
    <property type="entry name" value="DYSTROGLYCAN 1"/>
    <property type="match status" value="1"/>
</dbReference>
<feature type="region of interest" description="Disordered" evidence="1">
    <location>
        <begin position="433"/>
        <end position="479"/>
    </location>
</feature>
<feature type="non-terminal residue" evidence="2">
    <location>
        <position position="1"/>
    </location>
</feature>
<evidence type="ECO:0000313" key="2">
    <source>
        <dbReference type="EMBL" id="KAG8229509.1"/>
    </source>
</evidence>
<dbReference type="SUPFAM" id="SSF111006">
    <property type="entry name" value="Dystroglycan, domain 2"/>
    <property type="match status" value="2"/>
</dbReference>
<sequence>MPSWLALTDPKHGRLEGVPGPTDVGELYVTLKAVASKKKETEYEEVPEMAKDVFVIEVLPMPPWPSSPNGKGVCVNPLLVSVVLDADFHRLGAQSRARAVGLAASTFLGVAPGGLTLRPQLKEDRPDPGDGSVLAAGHGDALTMGSKRGTVLEWQIGCNGNIWKWKETENMEKGSAVENKEKMWNAAQVNGDSVGELRHRAKDGSLSDVLGLPVLGWKVRTGGVGRITIPREPPKARPLIRIRRELGSGDFENGDDEEDEEGDEEFTNTWEPFDGDYGMEEKTVERVPETRIVPTMASPVFAEPTAVTVGSMGDSSHPHRHHHGEGDEDEDEDDYDSDPAIASGRNVLVTSPVPIPTRPTRFPSLDEDGGIEASHLDELGGIPDATPSLTMLVSSHIETSLISPTLAPTPTQWPTTPSATANINEIQPVVTEPLQSTTSKEGLEEASSSSTTTSTEEPAVVSSEDYETPKSTVPTRGGGGVEEVEIETKNFAPTIHHRLRKIPVTAGTPLRYVIPEDSFQDFEDGTTRNLRLIFKTPDGKNVPPSSWVQFNPETQEVYALPLEEHVSKWDFTVEAVDREGSSVSDTLE</sequence>
<feature type="region of interest" description="Disordered" evidence="1">
    <location>
        <begin position="244"/>
        <end position="276"/>
    </location>
</feature>
<dbReference type="InterPro" id="IPR027468">
    <property type="entry name" value="Alpha-dystroglycan_domain_2"/>
</dbReference>